<dbReference type="CDD" id="cd00130">
    <property type="entry name" value="PAS"/>
    <property type="match status" value="1"/>
</dbReference>
<dbReference type="Pfam" id="PF13426">
    <property type="entry name" value="PAS_9"/>
    <property type="match status" value="1"/>
</dbReference>
<feature type="region of interest" description="Disordered" evidence="1">
    <location>
        <begin position="74"/>
        <end position="94"/>
    </location>
</feature>
<organism evidence="3">
    <name type="scientific">Florenciella parvula</name>
    <dbReference type="NCBI Taxonomy" id="236787"/>
    <lineage>
        <taxon>Eukaryota</taxon>
        <taxon>Sar</taxon>
        <taxon>Stramenopiles</taxon>
        <taxon>Ochrophyta</taxon>
        <taxon>Dictyochophyceae</taxon>
        <taxon>Florenciellales</taxon>
        <taxon>Florenciella</taxon>
    </lineage>
</organism>
<dbReference type="EMBL" id="HBGT01022646">
    <property type="protein sequence ID" value="CAD9428701.1"/>
    <property type="molecule type" value="Transcribed_RNA"/>
</dbReference>
<dbReference type="Gene3D" id="3.30.450.20">
    <property type="entry name" value="PAS domain"/>
    <property type="match status" value="1"/>
</dbReference>
<sequence length="206" mass="22015">MQRLDLLFDVMGFMQLLQSATMSGNPRSTRMEFPVVPNMLGMVLTEERWSGNNEGRPIAPHEIGACTPSLHASAEASAGTSVDTPPAGGESQHPRIITLATPPFTITHVNAAWCDLCGYCADEAIGKTLSMIQGTGTDRAQLRRMMHDVKHACASSATITNYRKDGSSFLNYVRVYPLTNDEGGATSGTAPSHYLGVLESLTIAGA</sequence>
<accession>A0A7S2CL90</accession>
<dbReference type="AlphaFoldDB" id="A0A7S2CL90"/>
<evidence type="ECO:0000259" key="2">
    <source>
        <dbReference type="Pfam" id="PF13426"/>
    </source>
</evidence>
<protein>
    <recommendedName>
        <fullName evidence="2">PAS domain-containing protein</fullName>
    </recommendedName>
</protein>
<name>A0A7S2CL90_9STRA</name>
<proteinExistence type="predicted"/>
<dbReference type="InterPro" id="IPR035965">
    <property type="entry name" value="PAS-like_dom_sf"/>
</dbReference>
<evidence type="ECO:0000313" key="3">
    <source>
        <dbReference type="EMBL" id="CAD9428701.1"/>
    </source>
</evidence>
<reference evidence="3" key="1">
    <citation type="submission" date="2021-01" db="EMBL/GenBank/DDBJ databases">
        <authorList>
            <person name="Corre E."/>
            <person name="Pelletier E."/>
            <person name="Niang G."/>
            <person name="Scheremetjew M."/>
            <person name="Finn R."/>
            <person name="Kale V."/>
            <person name="Holt S."/>
            <person name="Cochrane G."/>
            <person name="Meng A."/>
            <person name="Brown T."/>
            <person name="Cohen L."/>
        </authorList>
    </citation>
    <scope>NUCLEOTIDE SEQUENCE</scope>
    <source>
        <strain evidence="3">RCC1693</strain>
    </source>
</reference>
<feature type="domain" description="PAS" evidence="2">
    <location>
        <begin position="97"/>
        <end position="187"/>
    </location>
</feature>
<gene>
    <name evidence="3" type="ORF">FPAR1323_LOCUS11808</name>
</gene>
<dbReference type="SUPFAM" id="SSF55785">
    <property type="entry name" value="PYP-like sensor domain (PAS domain)"/>
    <property type="match status" value="1"/>
</dbReference>
<dbReference type="InterPro" id="IPR000014">
    <property type="entry name" value="PAS"/>
</dbReference>
<dbReference type="NCBIfam" id="TIGR00229">
    <property type="entry name" value="sensory_box"/>
    <property type="match status" value="1"/>
</dbReference>
<evidence type="ECO:0000256" key="1">
    <source>
        <dbReference type="SAM" id="MobiDB-lite"/>
    </source>
</evidence>